<keyword evidence="21" id="KW-1185">Reference proteome</keyword>
<feature type="domain" description="OB" evidence="15">
    <location>
        <begin position="1152"/>
        <end position="1227"/>
    </location>
</feature>
<evidence type="ECO:0000256" key="12">
    <source>
        <dbReference type="ARBA" id="ARBA00049244"/>
    </source>
</evidence>
<keyword evidence="10 13" id="KW-0239">DNA-directed DNA polymerase</keyword>
<proteinExistence type="inferred from homology"/>
<feature type="domain" description="Bacterial DNA polymerase III alpha subunit NTPase" evidence="17">
    <location>
        <begin position="309"/>
        <end position="543"/>
    </location>
</feature>
<keyword evidence="8 13" id="KW-0235">DNA replication</keyword>
<dbReference type="Pfam" id="PF07733">
    <property type="entry name" value="DNA_pol3_alpha"/>
    <property type="match status" value="1"/>
</dbReference>
<keyword evidence="9 13" id="KW-0227">DNA damage</keyword>
<dbReference type="InterPro" id="IPR011708">
    <property type="entry name" value="DNA_pol3_alpha_NTPase_dom"/>
</dbReference>
<name>A0ABW4KSR3_9BURK</name>
<dbReference type="Gene3D" id="3.20.20.140">
    <property type="entry name" value="Metal-dependent hydrolases"/>
    <property type="match status" value="1"/>
</dbReference>
<feature type="domain" description="DNA polymerase helix-hairpin-helix motif" evidence="18">
    <location>
        <begin position="884"/>
        <end position="1035"/>
    </location>
</feature>
<evidence type="ECO:0000259" key="16">
    <source>
        <dbReference type="Pfam" id="PF02811"/>
    </source>
</evidence>
<dbReference type="Gene3D" id="1.10.150.870">
    <property type="match status" value="1"/>
</dbReference>
<dbReference type="InterPro" id="IPR023073">
    <property type="entry name" value="DnaE2"/>
</dbReference>
<gene>
    <name evidence="13" type="primary">dnaE2</name>
    <name evidence="20" type="ORF">ACFSF0_01750</name>
</gene>
<evidence type="ECO:0000256" key="10">
    <source>
        <dbReference type="ARBA" id="ARBA00022932"/>
    </source>
</evidence>
<dbReference type="PANTHER" id="PTHR32294">
    <property type="entry name" value="DNA POLYMERASE III SUBUNIT ALPHA"/>
    <property type="match status" value="1"/>
</dbReference>
<dbReference type="InterPro" id="IPR004013">
    <property type="entry name" value="PHP_dom"/>
</dbReference>
<protein>
    <recommendedName>
        <fullName evidence="4 13">Error-prone DNA polymerase</fullName>
        <ecNumber evidence="3 13">2.7.7.7</ecNumber>
    </recommendedName>
</protein>
<dbReference type="InterPro" id="IPR004365">
    <property type="entry name" value="NA-bd_OB_tRNA"/>
</dbReference>
<feature type="domain" description="DNA polymerase III alpha subunit finger" evidence="19">
    <location>
        <begin position="633"/>
        <end position="811"/>
    </location>
</feature>
<dbReference type="CDD" id="cd04485">
    <property type="entry name" value="DnaE_OBF"/>
    <property type="match status" value="1"/>
</dbReference>
<keyword evidence="11 13" id="KW-0234">DNA repair</keyword>
<evidence type="ECO:0000256" key="4">
    <source>
        <dbReference type="ARBA" id="ARBA00017273"/>
    </source>
</evidence>
<accession>A0ABW4KSR3</accession>
<dbReference type="EC" id="2.7.7.7" evidence="3 13"/>
<evidence type="ECO:0000256" key="3">
    <source>
        <dbReference type="ARBA" id="ARBA00012417"/>
    </source>
</evidence>
<reference evidence="21" key="1">
    <citation type="journal article" date="2019" name="Int. J. Syst. Evol. Microbiol.">
        <title>The Global Catalogue of Microorganisms (GCM) 10K type strain sequencing project: providing services to taxonomists for standard genome sequencing and annotation.</title>
        <authorList>
            <consortium name="The Broad Institute Genomics Platform"/>
            <consortium name="The Broad Institute Genome Sequencing Center for Infectious Disease"/>
            <person name="Wu L."/>
            <person name="Ma J."/>
        </authorList>
    </citation>
    <scope>NUCLEOTIDE SEQUENCE [LARGE SCALE GENOMIC DNA]</scope>
    <source>
        <strain evidence="21">LMG 29247</strain>
    </source>
</reference>
<evidence type="ECO:0000259" key="15">
    <source>
        <dbReference type="Pfam" id="PF01336"/>
    </source>
</evidence>
<evidence type="ECO:0000313" key="21">
    <source>
        <dbReference type="Proteomes" id="UP001597304"/>
    </source>
</evidence>
<evidence type="ECO:0000259" key="18">
    <source>
        <dbReference type="Pfam" id="PF14579"/>
    </source>
</evidence>
<comment type="function">
    <text evidence="13">DNA polymerase involved in damage-induced mutagenesis and translesion synthesis (TLS). It is not the major replicative DNA polymerase.</text>
</comment>
<keyword evidence="7 13" id="KW-0548">Nucleotidyltransferase</keyword>
<dbReference type="Pfam" id="PF14579">
    <property type="entry name" value="HHH_6"/>
    <property type="match status" value="1"/>
</dbReference>
<sequence>MHCLTHFSFQRGASSPEELVQRAWALGYSALAITDECSVAGVVRAWQALGELERSSPAQKDSDDSDVPAALAALHAARAATGVAAPLQLLYGGEFRFGGQGTLVVLARDLAGWGALCTFITRCRGAAAKGAYRLPPLAVALAALPGCECLWAPCRSDWKGGEIAPELEAVCADRIKAASTFHLITGLLLELHGDASDPLWLLALQRLSAATGLPLIAAGDVHMHVRARKRLQDVMTAIRLGRPVQACGFELQPNGERHLRPLARLGDFYPPDTLAATQAVAARCHFRLEEVKYNYPQEAVLPGLSPTQTLARLVREGAAWRFPGGTLPHIQAFIDKELALIAECRYEMFFLTVHDIVRAARRMGILCQGRGSAANSVVCYCLGITEADPRISNPLLERFISRARRHEPPDIDVDFEHERREEVIQYIYRKYGRHRAALAATVISYRTRSALRDVGMALGVDARLIDAFSKGHHWFDDGLAEHRLGELAAQVGAAVNPTQARLWLELTRQLKGAPRHLSQHVGGFVLTETPLHRLVPVEPAAMTREGDWENTLGVLPDEVDASGDDVVPSHGDPGGHPRAGAAEAPPPAARPYEPSPLDAWLPAPPALRQVIQWDKDDLEALGMLKVDVLALGMLTAVRRCIDLVSQRRGHVFTRADIQGEDPATYEMIRRADTIGTFQIESRAQMSMLPRLKPTTFYDLVVQVAIVRPGPISGGMVHPYLKARDRQRRNLPIEYELSSDDQPGRPPRLAKALARTLGIPIFQEQVMELSMIAAGFSADDADRLRRAMAAWKRKGGLGPFEAQLTEGMLKNGYSPAFAARIFQQIKGFGEYGFPESHAYSFALIAYESAWLKCHEPEAFLAALLNSQPMGFYGPSQLIQDARRHGVQVLPPDVSASDWDCTLEAWAPAAQSGSESDFCGAESDADAALHRGAGGNEINADFKSNHLPAQQPLARPAPDAIANIACADTPTRPAVRLGLCLVKGLSQTAAQRIEAARAQQPFASVDDLARRAGLDTRDLNALAAADALASLAGHRRQQAWRAVSPHAPPLREVRCPDPGKGPRTSRVLGPSPPSGGRAAASRVPHTPSLLQDAPIHEPALILPPAPEGEDIVHDYAALGLTLRRHPLALLRPRLERWRLKTADQLRDLPHGRRVRACGLVIGRQQPGTAKGTIFVTLEDETGPVNVIVWKSVRDDEAQRNALLRARLLAVEGEWQRDKDSGGEVRHLIAQRFRDLTPLLGRLGEFTSSRDFH</sequence>
<organism evidence="20 21">
    <name type="scientific">Ottowia flava</name>
    <dbReference type="NCBI Taxonomy" id="2675430"/>
    <lineage>
        <taxon>Bacteria</taxon>
        <taxon>Pseudomonadati</taxon>
        <taxon>Pseudomonadota</taxon>
        <taxon>Betaproteobacteria</taxon>
        <taxon>Burkholderiales</taxon>
        <taxon>Comamonadaceae</taxon>
        <taxon>Ottowia</taxon>
    </lineage>
</organism>
<evidence type="ECO:0000256" key="7">
    <source>
        <dbReference type="ARBA" id="ARBA00022695"/>
    </source>
</evidence>
<dbReference type="HAMAP" id="MF_01902">
    <property type="entry name" value="DNApol_error_prone"/>
    <property type="match status" value="1"/>
</dbReference>
<dbReference type="InterPro" id="IPR029460">
    <property type="entry name" value="DNAPol_HHH"/>
</dbReference>
<evidence type="ECO:0000256" key="9">
    <source>
        <dbReference type="ARBA" id="ARBA00022763"/>
    </source>
</evidence>
<keyword evidence="6 13" id="KW-0808">Transferase</keyword>
<dbReference type="SUPFAM" id="SSF89550">
    <property type="entry name" value="PHP domain-like"/>
    <property type="match status" value="1"/>
</dbReference>
<evidence type="ECO:0000256" key="5">
    <source>
        <dbReference type="ARBA" id="ARBA00022490"/>
    </source>
</evidence>
<comment type="similarity">
    <text evidence="2 13">Belongs to the DNA polymerase type-C family. DnaE2 subfamily.</text>
</comment>
<dbReference type="Proteomes" id="UP001597304">
    <property type="component" value="Unassembled WGS sequence"/>
</dbReference>
<feature type="domain" description="PHP" evidence="16">
    <location>
        <begin position="1"/>
        <end position="126"/>
    </location>
</feature>
<comment type="caution">
    <text evidence="20">The sequence shown here is derived from an EMBL/GenBank/DDBJ whole genome shotgun (WGS) entry which is preliminary data.</text>
</comment>
<dbReference type="InterPro" id="IPR016195">
    <property type="entry name" value="Pol/histidinol_Pase-like"/>
</dbReference>
<evidence type="ECO:0000256" key="14">
    <source>
        <dbReference type="SAM" id="MobiDB-lite"/>
    </source>
</evidence>
<evidence type="ECO:0000259" key="19">
    <source>
        <dbReference type="Pfam" id="PF17657"/>
    </source>
</evidence>
<dbReference type="PANTHER" id="PTHR32294:SF4">
    <property type="entry name" value="ERROR-PRONE DNA POLYMERASE"/>
    <property type="match status" value="1"/>
</dbReference>
<evidence type="ECO:0000256" key="13">
    <source>
        <dbReference type="HAMAP-Rule" id="MF_01902"/>
    </source>
</evidence>
<keyword evidence="5 13" id="KW-0963">Cytoplasm</keyword>
<dbReference type="EMBL" id="JBHUEJ010000004">
    <property type="protein sequence ID" value="MFD1709318.1"/>
    <property type="molecule type" value="Genomic_DNA"/>
</dbReference>
<comment type="subcellular location">
    <subcellularLocation>
        <location evidence="1 13">Cytoplasm</location>
    </subcellularLocation>
</comment>
<evidence type="ECO:0000256" key="1">
    <source>
        <dbReference type="ARBA" id="ARBA00004496"/>
    </source>
</evidence>
<evidence type="ECO:0000256" key="2">
    <source>
        <dbReference type="ARBA" id="ARBA00007391"/>
    </source>
</evidence>
<evidence type="ECO:0000256" key="11">
    <source>
        <dbReference type="ARBA" id="ARBA00023204"/>
    </source>
</evidence>
<feature type="region of interest" description="Disordered" evidence="14">
    <location>
        <begin position="1037"/>
        <end position="1082"/>
    </location>
</feature>
<evidence type="ECO:0000259" key="17">
    <source>
        <dbReference type="Pfam" id="PF07733"/>
    </source>
</evidence>
<comment type="catalytic activity">
    <reaction evidence="12 13">
        <text>DNA(n) + a 2'-deoxyribonucleoside 5'-triphosphate = DNA(n+1) + diphosphate</text>
        <dbReference type="Rhea" id="RHEA:22508"/>
        <dbReference type="Rhea" id="RHEA-COMP:17339"/>
        <dbReference type="Rhea" id="RHEA-COMP:17340"/>
        <dbReference type="ChEBI" id="CHEBI:33019"/>
        <dbReference type="ChEBI" id="CHEBI:61560"/>
        <dbReference type="ChEBI" id="CHEBI:173112"/>
        <dbReference type="EC" id="2.7.7.7"/>
    </reaction>
</comment>
<evidence type="ECO:0000256" key="6">
    <source>
        <dbReference type="ARBA" id="ARBA00022679"/>
    </source>
</evidence>
<dbReference type="InterPro" id="IPR004805">
    <property type="entry name" value="DnaE2/DnaE/PolC"/>
</dbReference>
<dbReference type="Pfam" id="PF17657">
    <property type="entry name" value="DNA_pol3_finger"/>
    <property type="match status" value="1"/>
</dbReference>
<dbReference type="InterPro" id="IPR040982">
    <property type="entry name" value="DNA_pol3_finger"/>
</dbReference>
<feature type="region of interest" description="Disordered" evidence="14">
    <location>
        <begin position="559"/>
        <end position="590"/>
    </location>
</feature>
<dbReference type="Pfam" id="PF02811">
    <property type="entry name" value="PHP"/>
    <property type="match status" value="1"/>
</dbReference>
<dbReference type="CDD" id="cd07434">
    <property type="entry name" value="PHP_PolIIIA_DnaE2"/>
    <property type="match status" value="1"/>
</dbReference>
<evidence type="ECO:0000256" key="8">
    <source>
        <dbReference type="ARBA" id="ARBA00022705"/>
    </source>
</evidence>
<evidence type="ECO:0000313" key="20">
    <source>
        <dbReference type="EMBL" id="MFD1709318.1"/>
    </source>
</evidence>
<dbReference type="Pfam" id="PF01336">
    <property type="entry name" value="tRNA_anti-codon"/>
    <property type="match status" value="1"/>
</dbReference>